<proteinExistence type="predicted"/>
<protein>
    <submittedName>
        <fullName evidence="1">Uncharacterized protein</fullName>
    </submittedName>
</protein>
<gene>
    <name evidence="1" type="ORF">FSCOSCO3_A014771</name>
</gene>
<comment type="caution">
    <text evidence="1">The sequence shown here is derived from an EMBL/GenBank/DDBJ whole genome shotgun (WGS) entry which is preliminary data.</text>
</comment>
<sequence length="82" mass="9196">GKETSFICNLGADDLITDKRVFLRLGLSNCTGRRQRAARNQLQLSLGLSQGRMALFTNAVLKLLNREHPQHCTARHAYSARD</sequence>
<organism evidence="1 2">
    <name type="scientific">Scomber scombrus</name>
    <name type="common">Atlantic mackerel</name>
    <name type="synonym">Scomber vernalis</name>
    <dbReference type="NCBI Taxonomy" id="13677"/>
    <lineage>
        <taxon>Eukaryota</taxon>
        <taxon>Metazoa</taxon>
        <taxon>Chordata</taxon>
        <taxon>Craniata</taxon>
        <taxon>Vertebrata</taxon>
        <taxon>Euteleostomi</taxon>
        <taxon>Actinopterygii</taxon>
        <taxon>Neopterygii</taxon>
        <taxon>Teleostei</taxon>
        <taxon>Neoteleostei</taxon>
        <taxon>Acanthomorphata</taxon>
        <taxon>Pelagiaria</taxon>
        <taxon>Scombriformes</taxon>
        <taxon>Scombridae</taxon>
        <taxon>Scomber</taxon>
    </lineage>
</organism>
<feature type="non-terminal residue" evidence="1">
    <location>
        <position position="1"/>
    </location>
</feature>
<accession>A0AAV1NR03</accession>
<reference evidence="1 2" key="1">
    <citation type="submission" date="2024-01" db="EMBL/GenBank/DDBJ databases">
        <authorList>
            <person name="Alioto T."/>
            <person name="Alioto T."/>
            <person name="Gomez Garrido J."/>
        </authorList>
    </citation>
    <scope>NUCLEOTIDE SEQUENCE [LARGE SCALE GENOMIC DNA]</scope>
</reference>
<name>A0AAV1NR03_SCOSC</name>
<evidence type="ECO:0000313" key="2">
    <source>
        <dbReference type="Proteomes" id="UP001314229"/>
    </source>
</evidence>
<dbReference type="AlphaFoldDB" id="A0AAV1NR03"/>
<dbReference type="Proteomes" id="UP001314229">
    <property type="component" value="Unassembled WGS sequence"/>
</dbReference>
<dbReference type="EMBL" id="CAWUFR010000045">
    <property type="protein sequence ID" value="CAK6960604.1"/>
    <property type="molecule type" value="Genomic_DNA"/>
</dbReference>
<keyword evidence="2" id="KW-1185">Reference proteome</keyword>
<evidence type="ECO:0000313" key="1">
    <source>
        <dbReference type="EMBL" id="CAK6960604.1"/>
    </source>
</evidence>